<evidence type="ECO:0000313" key="3">
    <source>
        <dbReference type="Proteomes" id="UP001056535"/>
    </source>
</evidence>
<feature type="compositionally biased region" description="Basic residues" evidence="1">
    <location>
        <begin position="1"/>
        <end position="21"/>
    </location>
</feature>
<dbReference type="EMBL" id="CP099490">
    <property type="protein sequence ID" value="USQ77478.1"/>
    <property type="molecule type" value="Genomic_DNA"/>
</dbReference>
<gene>
    <name evidence="2" type="ORF">NF557_06085</name>
</gene>
<evidence type="ECO:0000256" key="1">
    <source>
        <dbReference type="SAM" id="MobiDB-lite"/>
    </source>
</evidence>
<protein>
    <submittedName>
        <fullName evidence="2">Uncharacterized protein</fullName>
    </submittedName>
</protein>
<proteinExistence type="predicted"/>
<evidence type="ECO:0000313" key="2">
    <source>
        <dbReference type="EMBL" id="USQ77478.1"/>
    </source>
</evidence>
<feature type="region of interest" description="Disordered" evidence="1">
    <location>
        <begin position="1"/>
        <end position="39"/>
    </location>
</feature>
<accession>A0ABY4YM98</accession>
<organism evidence="2 3">
    <name type="scientific">Ornithinimicrobium cryptoxanthini</name>
    <dbReference type="NCBI Taxonomy" id="2934161"/>
    <lineage>
        <taxon>Bacteria</taxon>
        <taxon>Bacillati</taxon>
        <taxon>Actinomycetota</taxon>
        <taxon>Actinomycetes</taxon>
        <taxon>Micrococcales</taxon>
        <taxon>Ornithinimicrobiaceae</taxon>
        <taxon>Ornithinimicrobium</taxon>
    </lineage>
</organism>
<name>A0ABY4YM98_9MICO</name>
<dbReference type="RefSeq" id="WP_252622647.1">
    <property type="nucleotide sequence ID" value="NZ_CP099490.1"/>
</dbReference>
<feature type="region of interest" description="Disordered" evidence="1">
    <location>
        <begin position="125"/>
        <end position="147"/>
    </location>
</feature>
<reference evidence="2" key="1">
    <citation type="submission" date="2022-06" db="EMBL/GenBank/DDBJ databases">
        <title>Ornithinimicrobium JY.X270.</title>
        <authorList>
            <person name="Huang Y."/>
        </authorList>
    </citation>
    <scope>NUCLEOTIDE SEQUENCE</scope>
    <source>
        <strain evidence="2">JY.X270</strain>
    </source>
</reference>
<sequence>MSPKSKGRPKGRGRTPARRQSTRSTHDTHGARRPVTELSASRRILQESRISLSDDQSLLAVRLVASAWVGAVWGARNMGARDPEGALVTELVGELGGRQGRAAYLALEALQTIARDAWRDPLSTALARSDQPRPAWARELDAPPAPERAQFWSDPWGSETVYLLRYSLPEPHIVLVPISTVGGVMIQSIVVERDANPDETVGAMTHRGDIPGDEALAAVGDGLFQTDMYWPPQDDPDYIVNRAYAHWLTQGHRRESDWDEVPDEKRQELLTAFQEEHGVRLPHDAQVVELLADTFVDFGEGYLAGGVLGWSPGEVERFLLDWVQRKVILDPDDSAALPDVLREWVVFALQRKGVAEADIEPVVAVVDDLADDYRDDVGTSPKGPAAELLSRAMAEGIDLGDKEAMDRLIGAYNAEQHARRLLNE</sequence>
<keyword evidence="3" id="KW-1185">Reference proteome</keyword>
<dbReference type="Proteomes" id="UP001056535">
    <property type="component" value="Chromosome"/>
</dbReference>